<accession>A0A0A9AYD2</accession>
<proteinExistence type="predicted"/>
<evidence type="ECO:0000313" key="1">
    <source>
        <dbReference type="EMBL" id="JAD54903.1"/>
    </source>
</evidence>
<reference evidence="1" key="1">
    <citation type="submission" date="2014-09" db="EMBL/GenBank/DDBJ databases">
        <authorList>
            <person name="Magalhaes I.L.F."/>
            <person name="Oliveira U."/>
            <person name="Santos F.R."/>
            <person name="Vidigal T.H.D.A."/>
            <person name="Brescovit A.D."/>
            <person name="Santos A.J."/>
        </authorList>
    </citation>
    <scope>NUCLEOTIDE SEQUENCE</scope>
    <source>
        <tissue evidence="1">Shoot tissue taken approximately 20 cm above the soil surface</tissue>
    </source>
</reference>
<organism evidence="1">
    <name type="scientific">Arundo donax</name>
    <name type="common">Giant reed</name>
    <name type="synonym">Donax arundinaceus</name>
    <dbReference type="NCBI Taxonomy" id="35708"/>
    <lineage>
        <taxon>Eukaryota</taxon>
        <taxon>Viridiplantae</taxon>
        <taxon>Streptophyta</taxon>
        <taxon>Embryophyta</taxon>
        <taxon>Tracheophyta</taxon>
        <taxon>Spermatophyta</taxon>
        <taxon>Magnoliopsida</taxon>
        <taxon>Liliopsida</taxon>
        <taxon>Poales</taxon>
        <taxon>Poaceae</taxon>
        <taxon>PACMAD clade</taxon>
        <taxon>Arundinoideae</taxon>
        <taxon>Arundineae</taxon>
        <taxon>Arundo</taxon>
    </lineage>
</organism>
<dbReference type="AlphaFoldDB" id="A0A0A9AYD2"/>
<sequence length="56" mass="6340">MPPISTSDISDDDTNSDDRIAQEIENDCDDRLSAQVDAQIEGQLLSTSRRCRWKDL</sequence>
<name>A0A0A9AYD2_ARUDO</name>
<dbReference type="EMBL" id="GBRH01242992">
    <property type="protein sequence ID" value="JAD54903.1"/>
    <property type="molecule type" value="Transcribed_RNA"/>
</dbReference>
<protein>
    <submittedName>
        <fullName evidence="1">Uncharacterized protein</fullName>
    </submittedName>
</protein>
<reference evidence="1" key="2">
    <citation type="journal article" date="2015" name="Data Brief">
        <title>Shoot transcriptome of the giant reed, Arundo donax.</title>
        <authorList>
            <person name="Barrero R.A."/>
            <person name="Guerrero F.D."/>
            <person name="Moolhuijzen P."/>
            <person name="Goolsby J.A."/>
            <person name="Tidwell J."/>
            <person name="Bellgard S.E."/>
            <person name="Bellgard M.I."/>
        </authorList>
    </citation>
    <scope>NUCLEOTIDE SEQUENCE</scope>
    <source>
        <tissue evidence="1">Shoot tissue taken approximately 20 cm above the soil surface</tissue>
    </source>
</reference>